<dbReference type="InterPro" id="IPR000836">
    <property type="entry name" value="PRTase_dom"/>
</dbReference>
<organism evidence="3 4">
    <name type="scientific">candidate division WWE3 bacterium RIFCSPLOWO2_01_FULL_39_13</name>
    <dbReference type="NCBI Taxonomy" id="1802624"/>
    <lineage>
        <taxon>Bacteria</taxon>
        <taxon>Katanobacteria</taxon>
    </lineage>
</organism>
<dbReference type="Proteomes" id="UP000178771">
    <property type="component" value="Unassembled WGS sequence"/>
</dbReference>
<protein>
    <recommendedName>
        <fullName evidence="2">Phosphoribosyltransferase domain-containing protein</fullName>
    </recommendedName>
</protein>
<comment type="caution">
    <text evidence="3">The sequence shown here is derived from an EMBL/GenBank/DDBJ whole genome shotgun (WGS) entry which is preliminary data.</text>
</comment>
<dbReference type="InterPro" id="IPR029057">
    <property type="entry name" value="PRTase-like"/>
</dbReference>
<evidence type="ECO:0000259" key="2">
    <source>
        <dbReference type="Pfam" id="PF00156"/>
    </source>
</evidence>
<comment type="similarity">
    <text evidence="1">Belongs to the ComF/GntX family.</text>
</comment>
<reference evidence="3 4" key="1">
    <citation type="journal article" date="2016" name="Nat. Commun.">
        <title>Thousands of microbial genomes shed light on interconnected biogeochemical processes in an aquifer system.</title>
        <authorList>
            <person name="Anantharaman K."/>
            <person name="Brown C.T."/>
            <person name="Hug L.A."/>
            <person name="Sharon I."/>
            <person name="Castelle C.J."/>
            <person name="Probst A.J."/>
            <person name="Thomas B.C."/>
            <person name="Singh A."/>
            <person name="Wilkins M.J."/>
            <person name="Karaoz U."/>
            <person name="Brodie E.L."/>
            <person name="Williams K.H."/>
            <person name="Hubbard S.S."/>
            <person name="Banfield J.F."/>
        </authorList>
    </citation>
    <scope>NUCLEOTIDE SEQUENCE [LARGE SCALE GENOMIC DNA]</scope>
</reference>
<dbReference type="PANTHER" id="PTHR47505">
    <property type="entry name" value="DNA UTILIZATION PROTEIN YHGH"/>
    <property type="match status" value="1"/>
</dbReference>
<accession>A0A1F4V558</accession>
<dbReference type="Gene3D" id="3.40.50.2020">
    <property type="match status" value="1"/>
</dbReference>
<evidence type="ECO:0000256" key="1">
    <source>
        <dbReference type="ARBA" id="ARBA00008007"/>
    </source>
</evidence>
<dbReference type="PANTHER" id="PTHR47505:SF1">
    <property type="entry name" value="DNA UTILIZATION PROTEIN YHGH"/>
    <property type="match status" value="1"/>
</dbReference>
<dbReference type="AlphaFoldDB" id="A0A1F4V558"/>
<sequence>MDPINLQYCIICDRYSEKGATHKVCMTRFTPDKFLSVFAYNSTAKKIILRSKFGSKSFKLLDILIRSNANMETLKQLPEIDVVVPIPMVDKIFNRRLINHSEYISNKVGDILKKPSVEILGKRCFSKSQKRLKKDLRFQNIKGWIFLKNQQTEIKGKRVLLVDDVATTGATLLEASRVLKMNGAEKVYCYTLAKDLRYN</sequence>
<dbReference type="SUPFAM" id="SSF53271">
    <property type="entry name" value="PRTase-like"/>
    <property type="match status" value="1"/>
</dbReference>
<dbReference type="InterPro" id="IPR051910">
    <property type="entry name" value="ComF/GntX_DNA_util-trans"/>
</dbReference>
<evidence type="ECO:0000313" key="4">
    <source>
        <dbReference type="Proteomes" id="UP000178771"/>
    </source>
</evidence>
<dbReference type="CDD" id="cd06223">
    <property type="entry name" value="PRTases_typeI"/>
    <property type="match status" value="1"/>
</dbReference>
<gene>
    <name evidence="3" type="ORF">A2982_00390</name>
</gene>
<evidence type="ECO:0000313" key="3">
    <source>
        <dbReference type="EMBL" id="OGC52284.1"/>
    </source>
</evidence>
<dbReference type="EMBL" id="MEVH01000004">
    <property type="protein sequence ID" value="OGC52284.1"/>
    <property type="molecule type" value="Genomic_DNA"/>
</dbReference>
<dbReference type="STRING" id="1802624.A2982_00390"/>
<feature type="domain" description="Phosphoribosyltransferase" evidence="2">
    <location>
        <begin position="137"/>
        <end position="195"/>
    </location>
</feature>
<dbReference type="Pfam" id="PF00156">
    <property type="entry name" value="Pribosyltran"/>
    <property type="match status" value="1"/>
</dbReference>
<name>A0A1F4V558_UNCKA</name>
<proteinExistence type="inferred from homology"/>